<dbReference type="PANTHER" id="PTHR42718:SF49">
    <property type="entry name" value="EXPORT PROTEIN"/>
    <property type="match status" value="1"/>
</dbReference>
<comment type="caution">
    <text evidence="8">The sequence shown here is derived from an EMBL/GenBank/DDBJ whole genome shotgun (WGS) entry which is preliminary data.</text>
</comment>
<feature type="transmembrane region" description="Helical" evidence="6">
    <location>
        <begin position="215"/>
        <end position="233"/>
    </location>
</feature>
<name>A0ABW1F7Y8_9ACTN</name>
<organism evidence="8 9">
    <name type="scientific">Kitasatospora aburaviensis</name>
    <dbReference type="NCBI Taxonomy" id="67265"/>
    <lineage>
        <taxon>Bacteria</taxon>
        <taxon>Bacillati</taxon>
        <taxon>Actinomycetota</taxon>
        <taxon>Actinomycetes</taxon>
        <taxon>Kitasatosporales</taxon>
        <taxon>Streptomycetaceae</taxon>
        <taxon>Kitasatospora</taxon>
    </lineage>
</organism>
<proteinExistence type="predicted"/>
<dbReference type="Gene3D" id="1.20.1250.20">
    <property type="entry name" value="MFS general substrate transporter like domains"/>
    <property type="match status" value="1"/>
</dbReference>
<dbReference type="PANTHER" id="PTHR42718">
    <property type="entry name" value="MAJOR FACILITATOR SUPERFAMILY MULTIDRUG TRANSPORTER MFSC"/>
    <property type="match status" value="1"/>
</dbReference>
<dbReference type="InterPro" id="IPR036259">
    <property type="entry name" value="MFS_trans_sf"/>
</dbReference>
<evidence type="ECO:0000256" key="1">
    <source>
        <dbReference type="ARBA" id="ARBA00004651"/>
    </source>
</evidence>
<evidence type="ECO:0000256" key="6">
    <source>
        <dbReference type="SAM" id="Phobius"/>
    </source>
</evidence>
<accession>A0ABW1F7Y8</accession>
<feature type="transmembrane region" description="Helical" evidence="6">
    <location>
        <begin position="32"/>
        <end position="51"/>
    </location>
</feature>
<dbReference type="InterPro" id="IPR020846">
    <property type="entry name" value="MFS_dom"/>
</dbReference>
<reference evidence="9" key="1">
    <citation type="journal article" date="2019" name="Int. J. Syst. Evol. Microbiol.">
        <title>The Global Catalogue of Microorganisms (GCM) 10K type strain sequencing project: providing services to taxonomists for standard genome sequencing and annotation.</title>
        <authorList>
            <consortium name="The Broad Institute Genomics Platform"/>
            <consortium name="The Broad Institute Genome Sequencing Center for Infectious Disease"/>
            <person name="Wu L."/>
            <person name="Ma J."/>
        </authorList>
    </citation>
    <scope>NUCLEOTIDE SEQUENCE [LARGE SCALE GENOMIC DNA]</scope>
    <source>
        <strain evidence="9">CGMCC 4.1469</strain>
    </source>
</reference>
<keyword evidence="3 6" id="KW-1133">Transmembrane helix</keyword>
<evidence type="ECO:0000256" key="4">
    <source>
        <dbReference type="ARBA" id="ARBA00023136"/>
    </source>
</evidence>
<keyword evidence="9" id="KW-1185">Reference proteome</keyword>
<sequence length="504" mass="53346">MIFAVAMTFIDQTIVSIAVPNIQQELDLTSTGVQWVVNAYLLTLAAFFAFGGRLADTVGHRRMVTLGVLVFAGASACCGFTPTGSLAEAWLVVFRAVQGFGGAIMFPAALAIVVQNFALRERGRALALFFGVAGGLTAIGPVLGGYLTEWTWRAIFWVNLPVAAVALVLIAISKPVTESRPAPMDYRGLALIAGGVALSVFGFQQSQVWGWSNPAIWLCIAAGVLLLVVFVAVEKRTPSPLIQVDIFRIRAFSVQNLVLGISMLVFVPVFFFSSEYAQIALGDSSSEAGVFLLYFFIGFVIASQIGGRMLDRGGAKRPVVLGCVLAAVGFYLWAGDATTLDFSDQQWDVVLAGAGMGFMLSPSSTDAVNRASRLSYGEATGITQTVRNYAASLGLAVLGTVLVTELRSRLTDSLVAQGLPHEQAVSTAAHLSQVQAQSGGNTADIPPFFRADFAEATQTVLYWMAAIMAVAAVVAMVGLRPGVQAETAAEEQEPLPTGDRPGQV</sequence>
<feature type="transmembrane region" description="Helical" evidence="6">
    <location>
        <begin position="184"/>
        <end position="203"/>
    </location>
</feature>
<dbReference type="Gene3D" id="1.20.1720.10">
    <property type="entry name" value="Multidrug resistance protein D"/>
    <property type="match status" value="1"/>
</dbReference>
<feature type="transmembrane region" description="Helical" evidence="6">
    <location>
        <begin position="154"/>
        <end position="172"/>
    </location>
</feature>
<feature type="transmembrane region" description="Helical" evidence="6">
    <location>
        <begin position="126"/>
        <end position="148"/>
    </location>
</feature>
<gene>
    <name evidence="8" type="ORF">ACFP0N_34030</name>
</gene>
<dbReference type="SUPFAM" id="SSF103473">
    <property type="entry name" value="MFS general substrate transporter"/>
    <property type="match status" value="1"/>
</dbReference>
<dbReference type="Proteomes" id="UP001596067">
    <property type="component" value="Unassembled WGS sequence"/>
</dbReference>
<evidence type="ECO:0000256" key="2">
    <source>
        <dbReference type="ARBA" id="ARBA00022692"/>
    </source>
</evidence>
<feature type="domain" description="Major facilitator superfamily (MFS) profile" evidence="7">
    <location>
        <begin position="1"/>
        <end position="484"/>
    </location>
</feature>
<feature type="transmembrane region" description="Helical" evidence="6">
    <location>
        <begin position="254"/>
        <end position="273"/>
    </location>
</feature>
<protein>
    <submittedName>
        <fullName evidence="8">MFS transporter</fullName>
    </submittedName>
</protein>
<feature type="transmembrane region" description="Helical" evidence="6">
    <location>
        <begin position="89"/>
        <end position="114"/>
    </location>
</feature>
<dbReference type="PROSITE" id="PS50850">
    <property type="entry name" value="MFS"/>
    <property type="match status" value="1"/>
</dbReference>
<evidence type="ECO:0000313" key="9">
    <source>
        <dbReference type="Proteomes" id="UP001596067"/>
    </source>
</evidence>
<dbReference type="EMBL" id="JBHSOD010000069">
    <property type="protein sequence ID" value="MFC5889994.1"/>
    <property type="molecule type" value="Genomic_DNA"/>
</dbReference>
<keyword evidence="5" id="KW-0046">Antibiotic resistance</keyword>
<feature type="transmembrane region" description="Helical" evidence="6">
    <location>
        <begin position="318"/>
        <end position="334"/>
    </location>
</feature>
<evidence type="ECO:0000313" key="8">
    <source>
        <dbReference type="EMBL" id="MFC5889994.1"/>
    </source>
</evidence>
<keyword evidence="2 6" id="KW-0812">Transmembrane</keyword>
<dbReference type="Pfam" id="PF07690">
    <property type="entry name" value="MFS_1"/>
    <property type="match status" value="1"/>
</dbReference>
<comment type="subcellular location">
    <subcellularLocation>
        <location evidence="1">Cell membrane</location>
        <topology evidence="1">Multi-pass membrane protein</topology>
    </subcellularLocation>
</comment>
<dbReference type="InterPro" id="IPR011701">
    <property type="entry name" value="MFS"/>
</dbReference>
<feature type="transmembrane region" description="Helical" evidence="6">
    <location>
        <begin position="288"/>
        <end position="306"/>
    </location>
</feature>
<dbReference type="CDD" id="cd17321">
    <property type="entry name" value="MFS_MMR_MDR_like"/>
    <property type="match status" value="1"/>
</dbReference>
<evidence type="ECO:0000256" key="5">
    <source>
        <dbReference type="ARBA" id="ARBA00023251"/>
    </source>
</evidence>
<evidence type="ECO:0000259" key="7">
    <source>
        <dbReference type="PROSITE" id="PS50850"/>
    </source>
</evidence>
<evidence type="ECO:0000256" key="3">
    <source>
        <dbReference type="ARBA" id="ARBA00022989"/>
    </source>
</evidence>
<feature type="transmembrane region" description="Helical" evidence="6">
    <location>
        <begin position="63"/>
        <end position="83"/>
    </location>
</feature>
<feature type="transmembrane region" description="Helical" evidence="6">
    <location>
        <begin position="460"/>
        <end position="479"/>
    </location>
</feature>
<keyword evidence="4 6" id="KW-0472">Membrane</keyword>